<accession>A0A0K2X3L0</accession>
<dbReference type="Proteomes" id="UP000045175">
    <property type="component" value="Unassembled WGS sequence"/>
</dbReference>
<keyword evidence="4" id="KW-1185">Reference proteome</keyword>
<evidence type="ECO:0000313" key="3">
    <source>
        <dbReference type="EMBL" id="CRF44641.1"/>
    </source>
</evidence>
<reference evidence="4" key="3">
    <citation type="submission" date="2014-12" db="EMBL/GenBank/DDBJ databases">
        <authorList>
            <person name="Smet A."/>
        </authorList>
    </citation>
    <scope>NUCLEOTIDE SEQUENCE [LARGE SCALE GENOMIC DNA]</scope>
</reference>
<evidence type="ECO:0000313" key="5">
    <source>
        <dbReference type="Proteomes" id="UP000041394"/>
    </source>
</evidence>
<dbReference type="AlphaFoldDB" id="A0A0K2X3L0"/>
<protein>
    <submittedName>
        <fullName evidence="1">TsaB protein, required for threonylcarbamoyladenosine (T(6)A) formation in tRNA</fullName>
    </submittedName>
</protein>
<dbReference type="EMBL" id="CDMH01000025">
    <property type="protein sequence ID" value="CRF42418.1"/>
    <property type="molecule type" value="Genomic_DNA"/>
</dbReference>
<dbReference type="RefSeq" id="WP_231624633.1">
    <property type="nucleotide sequence ID" value="NZ_CDMH01000025.1"/>
</dbReference>
<reference evidence="5 6" key="2">
    <citation type="submission" date="2014-12" db="EMBL/GenBank/DDBJ databases">
        <authorList>
            <person name="Jaenicke S."/>
        </authorList>
    </citation>
    <scope>NUCLEOTIDE SEQUENCE [LARGE SCALE GENOMIC DNA]</scope>
</reference>
<dbReference type="EMBL" id="CDML01000001">
    <property type="protein sequence ID" value="CRF40351.1"/>
    <property type="molecule type" value="Genomic_DNA"/>
</dbReference>
<sequence>MHTFEVYKRTNIALIEIFEALLEWLQAQDLTIQALYYVKGPGSFMAMKLTHIFVHAWVLLNPMPLYSALGFAFNENTPIKAFAKSFYVWQNQEVALKTFENPPMCCEMALPPILDPLVFTTDNQPLYFLPPV</sequence>
<dbReference type="STRING" id="1578720.HAL011_01030"/>
<proteinExistence type="predicted"/>
<gene>
    <name evidence="1" type="ORF">HAL011_01030</name>
    <name evidence="2" type="ORF">HAL013_05920</name>
    <name evidence="3" type="ORF">HAL09_12380</name>
</gene>
<organism evidence="1 4">
    <name type="scientific">Helicobacter ailurogastricus</name>
    <dbReference type="NCBI Taxonomy" id="1578720"/>
    <lineage>
        <taxon>Bacteria</taxon>
        <taxon>Pseudomonadati</taxon>
        <taxon>Campylobacterota</taxon>
        <taxon>Epsilonproteobacteria</taxon>
        <taxon>Campylobacterales</taxon>
        <taxon>Helicobacteraceae</taxon>
        <taxon>Helicobacter</taxon>
    </lineage>
</organism>
<evidence type="ECO:0000313" key="4">
    <source>
        <dbReference type="Proteomes" id="UP000038622"/>
    </source>
</evidence>
<evidence type="ECO:0000313" key="2">
    <source>
        <dbReference type="EMBL" id="CRF42418.1"/>
    </source>
</evidence>
<evidence type="ECO:0000313" key="6">
    <source>
        <dbReference type="Proteomes" id="UP000045175"/>
    </source>
</evidence>
<name>A0A0K2X3L0_9HELI</name>
<dbReference type="EMBL" id="CDMN01000049">
    <property type="protein sequence ID" value="CRF44641.1"/>
    <property type="molecule type" value="Genomic_DNA"/>
</dbReference>
<dbReference type="Proteomes" id="UP000041394">
    <property type="component" value="Unassembled WGS sequence"/>
</dbReference>
<dbReference type="Proteomes" id="UP000038622">
    <property type="component" value="Unassembled WGS sequence"/>
</dbReference>
<evidence type="ECO:0000313" key="1">
    <source>
        <dbReference type="EMBL" id="CRF40351.1"/>
    </source>
</evidence>
<reference evidence="1" key="1">
    <citation type="submission" date="2014-12" db="EMBL/GenBank/DDBJ databases">
        <title>Whole genome sequences of four Staphylococcus schleiferi canine isolates.</title>
        <authorList>
            <person name="Misic A.M."/>
            <person name="Cain C."/>
            <person name="Morris D.O."/>
            <person name="Rankin S."/>
            <person name="Beiting D."/>
        </authorList>
    </citation>
    <scope>NUCLEOTIDE SEQUENCE</scope>
    <source>
        <strain evidence="1">ASB11</strain>
        <strain evidence="2">ASB13</strain>
        <strain evidence="3">ASB9</strain>
    </source>
</reference>